<sequence>MYITLLNTHKCKA</sequence>
<accession>A0A0A9R0D9</accession>
<protein>
    <submittedName>
        <fullName evidence="1">Uncharacterized protein</fullName>
    </submittedName>
</protein>
<proteinExistence type="predicted"/>
<organism evidence="1">
    <name type="scientific">Arundo donax</name>
    <name type="common">Giant reed</name>
    <name type="synonym">Donax arundinaceus</name>
    <dbReference type="NCBI Taxonomy" id="35708"/>
    <lineage>
        <taxon>Eukaryota</taxon>
        <taxon>Viridiplantae</taxon>
        <taxon>Streptophyta</taxon>
        <taxon>Embryophyta</taxon>
        <taxon>Tracheophyta</taxon>
        <taxon>Spermatophyta</taxon>
        <taxon>Magnoliopsida</taxon>
        <taxon>Liliopsida</taxon>
        <taxon>Poales</taxon>
        <taxon>Poaceae</taxon>
        <taxon>PACMAD clade</taxon>
        <taxon>Arundinoideae</taxon>
        <taxon>Arundineae</taxon>
        <taxon>Arundo</taxon>
    </lineage>
</organism>
<reference evidence="1" key="1">
    <citation type="submission" date="2014-09" db="EMBL/GenBank/DDBJ databases">
        <authorList>
            <person name="Magalhaes I.L.F."/>
            <person name="Oliveira U."/>
            <person name="Santos F.R."/>
            <person name="Vidigal T.H.D.A."/>
            <person name="Brescovit A.D."/>
            <person name="Santos A.J."/>
        </authorList>
    </citation>
    <scope>NUCLEOTIDE SEQUENCE</scope>
    <source>
        <tissue evidence="1">Shoot tissue taken approximately 20 cm above the soil surface</tissue>
    </source>
</reference>
<dbReference type="EMBL" id="GBRH01282727">
    <property type="protein sequence ID" value="JAD15168.1"/>
    <property type="molecule type" value="Transcribed_RNA"/>
</dbReference>
<reference evidence="1" key="2">
    <citation type="journal article" date="2015" name="Data Brief">
        <title>Shoot transcriptome of the giant reed, Arundo donax.</title>
        <authorList>
            <person name="Barrero R.A."/>
            <person name="Guerrero F.D."/>
            <person name="Moolhuijzen P."/>
            <person name="Goolsby J.A."/>
            <person name="Tidwell J."/>
            <person name="Bellgard S.E."/>
            <person name="Bellgard M.I."/>
        </authorList>
    </citation>
    <scope>NUCLEOTIDE SEQUENCE</scope>
    <source>
        <tissue evidence="1">Shoot tissue taken approximately 20 cm above the soil surface</tissue>
    </source>
</reference>
<evidence type="ECO:0000313" key="1">
    <source>
        <dbReference type="EMBL" id="JAD15168.1"/>
    </source>
</evidence>
<name>A0A0A9R0D9_ARUDO</name>